<dbReference type="InterPro" id="IPR029058">
    <property type="entry name" value="AB_hydrolase_fold"/>
</dbReference>
<evidence type="ECO:0000256" key="1">
    <source>
        <dbReference type="SAM" id="MobiDB-lite"/>
    </source>
</evidence>
<feature type="region of interest" description="Disordered" evidence="1">
    <location>
        <begin position="159"/>
        <end position="190"/>
    </location>
</feature>
<feature type="region of interest" description="Disordered" evidence="1">
    <location>
        <begin position="436"/>
        <end position="473"/>
    </location>
</feature>
<protein>
    <recommendedName>
        <fullName evidence="4">DUF2974 domain-containing protein</fullName>
    </recommendedName>
</protein>
<comment type="caution">
    <text evidence="2">The sequence shown here is derived from an EMBL/GenBank/DDBJ whole genome shotgun (WGS) entry which is preliminary data.</text>
</comment>
<dbReference type="RefSeq" id="WP_110529165.1">
    <property type="nucleotide sequence ID" value="NZ_QKOE01000024.1"/>
</dbReference>
<keyword evidence="3" id="KW-1185">Reference proteome</keyword>
<reference evidence="2 3" key="1">
    <citation type="submission" date="2018-06" db="EMBL/GenBank/DDBJ databases">
        <title>Azoarcus communis strain SWub3 genome.</title>
        <authorList>
            <person name="Zorraquino Salvo V."/>
            <person name="Toubiana D."/>
            <person name="Blumwald E."/>
        </authorList>
    </citation>
    <scope>NUCLEOTIDE SEQUENCE [LARGE SCALE GENOMIC DNA]</scope>
    <source>
        <strain evidence="2 3">SWub3</strain>
    </source>
</reference>
<gene>
    <name evidence="2" type="ORF">DNK49_20405</name>
</gene>
<feature type="compositionally biased region" description="Basic and acidic residues" evidence="1">
    <location>
        <begin position="1"/>
        <end position="12"/>
    </location>
</feature>
<proteinExistence type="predicted"/>
<name>A0A323UR05_9RHOO</name>
<sequence>MPHVARNGDKGPRGVIETQRRSHTNLSDNRHTATVADPYRCTKKGHKNTTLKNGCFFFKIDKQPVAMQYATVATCGCRILEGSTVHRCCPHLDAKARRLAEREIRIEAARDLIAEAERRPGESPAEWTRRTGLPMNKARYDALGDAADELERLNRDVRRAEASQAEYQKPADTNDPRFSGGNAGLKDAEHSAPEAMLNLRKEEFRDLGILPEEVLNDDRLWENDKSNYYAAPYYDELTGETIIAYRGTEIEGALNDPESKLHKDMVLTNLPQGIGEQTEQYDATMRLAAAIRKSGDRADSVVFTGHSKGGGQASAAGIIANRAFVSFNPATLSPMTPYRFSEGERTIEHGGPLGTRYRTHFDYVSGPLDAGGDNVKLRLVDWVQQLLKGDKAGRLARAVGDTVFEFPPQSADTHSMRELIDAIEARKANALAAIDQELAGGRPGSRLPPSGARSEPPHPPATDPARLQPARCL</sequence>
<organism evidence="2 3">
    <name type="scientific">Parazoarcus communis SWub3 = DSM 12120</name>
    <dbReference type="NCBI Taxonomy" id="1121029"/>
    <lineage>
        <taxon>Bacteria</taxon>
        <taxon>Pseudomonadati</taxon>
        <taxon>Pseudomonadota</taxon>
        <taxon>Betaproteobacteria</taxon>
        <taxon>Rhodocyclales</taxon>
        <taxon>Zoogloeaceae</taxon>
        <taxon>Parazoarcus</taxon>
    </lineage>
</organism>
<dbReference type="Proteomes" id="UP000248259">
    <property type="component" value="Unassembled WGS sequence"/>
</dbReference>
<evidence type="ECO:0008006" key="4">
    <source>
        <dbReference type="Google" id="ProtNLM"/>
    </source>
</evidence>
<evidence type="ECO:0000313" key="3">
    <source>
        <dbReference type="Proteomes" id="UP000248259"/>
    </source>
</evidence>
<dbReference type="EMBL" id="QKOE01000024">
    <property type="protein sequence ID" value="PZA14661.1"/>
    <property type="molecule type" value="Genomic_DNA"/>
</dbReference>
<dbReference type="AlphaFoldDB" id="A0A323UR05"/>
<evidence type="ECO:0000313" key="2">
    <source>
        <dbReference type="EMBL" id="PZA14661.1"/>
    </source>
</evidence>
<dbReference type="Pfam" id="PF26363">
    <property type="entry name" value="Phospholipase-like"/>
    <property type="match status" value="1"/>
</dbReference>
<feature type="region of interest" description="Disordered" evidence="1">
    <location>
        <begin position="1"/>
        <end position="31"/>
    </location>
</feature>
<dbReference type="SUPFAM" id="SSF53474">
    <property type="entry name" value="alpha/beta-Hydrolases"/>
    <property type="match status" value="1"/>
</dbReference>
<accession>A0A323UR05</accession>
<feature type="compositionally biased region" description="Low complexity" evidence="1">
    <location>
        <begin position="438"/>
        <end position="454"/>
    </location>
</feature>